<reference evidence="1 2" key="1">
    <citation type="submission" date="2019-03" db="EMBL/GenBank/DDBJ databases">
        <title>Genomic Encyclopedia of Type Strains, Phase III (KMG-III): the genomes of soil and plant-associated and newly described type strains.</title>
        <authorList>
            <person name="Whitman W."/>
        </authorList>
    </citation>
    <scope>NUCLEOTIDE SEQUENCE [LARGE SCALE GENOMIC DNA]</scope>
    <source>
        <strain evidence="1 2">CGMCC 1.12802</strain>
    </source>
</reference>
<dbReference type="EMBL" id="SOEO01000001">
    <property type="protein sequence ID" value="TDX87288.1"/>
    <property type="molecule type" value="Genomic_DNA"/>
</dbReference>
<comment type="caution">
    <text evidence="1">The sequence shown here is derived from an EMBL/GenBank/DDBJ whole genome shotgun (WGS) entry which is preliminary data.</text>
</comment>
<dbReference type="RefSeq" id="WP_133943899.1">
    <property type="nucleotide sequence ID" value="NZ_SOEO01000001.1"/>
</dbReference>
<protein>
    <submittedName>
        <fullName evidence="1">Uncharacterized protein</fullName>
    </submittedName>
</protein>
<sequence length="182" mass="21202">MDIVKHIKQHTENLHTELSKSSAEQRKNLKLATLGFYFHLPDFENVISKYIKIDIDKNQLISDISKGNLENYQKAIEKSLAETDEYSDDYEEPESIEIFILEAFGSATSDLKDLNSLEGLFAGIIDVLDYYENFSDNPEYWNTSLEKEVAFQNEILNMIKTQDNFDTSIYLKQYNDVKFEKL</sequence>
<gene>
    <name evidence="1" type="ORF">B0I22_1476</name>
</gene>
<proteinExistence type="predicted"/>
<dbReference type="OrthoDB" id="711175at2"/>
<dbReference type="Proteomes" id="UP000295313">
    <property type="component" value="Unassembled WGS sequence"/>
</dbReference>
<evidence type="ECO:0000313" key="1">
    <source>
        <dbReference type="EMBL" id="TDX87288.1"/>
    </source>
</evidence>
<evidence type="ECO:0000313" key="2">
    <source>
        <dbReference type="Proteomes" id="UP000295313"/>
    </source>
</evidence>
<name>A0A4R8IAW8_9FLAO</name>
<keyword evidence="2" id="KW-1185">Reference proteome</keyword>
<organism evidence="1 2">
    <name type="scientific">Epilithonimonas xixisoli</name>
    <dbReference type="NCBI Taxonomy" id="1476462"/>
    <lineage>
        <taxon>Bacteria</taxon>
        <taxon>Pseudomonadati</taxon>
        <taxon>Bacteroidota</taxon>
        <taxon>Flavobacteriia</taxon>
        <taxon>Flavobacteriales</taxon>
        <taxon>Weeksellaceae</taxon>
        <taxon>Chryseobacterium group</taxon>
        <taxon>Epilithonimonas</taxon>
    </lineage>
</organism>
<dbReference type="AlphaFoldDB" id="A0A4R8IAW8"/>
<accession>A0A4R8IAW8</accession>